<dbReference type="HOGENOM" id="CLU_2228274_0_0_1"/>
<keyword evidence="2" id="KW-1185">Reference proteome</keyword>
<dbReference type="GeneID" id="17282022"/>
<reference evidence="2" key="1">
    <citation type="journal article" date="2013" name="Nature">
        <title>Pan genome of the phytoplankton Emiliania underpins its global distribution.</title>
        <authorList>
            <person name="Read B.A."/>
            <person name="Kegel J."/>
            <person name="Klute M.J."/>
            <person name="Kuo A."/>
            <person name="Lefebvre S.C."/>
            <person name="Maumus F."/>
            <person name="Mayer C."/>
            <person name="Miller J."/>
            <person name="Monier A."/>
            <person name="Salamov A."/>
            <person name="Young J."/>
            <person name="Aguilar M."/>
            <person name="Claverie J.M."/>
            <person name="Frickenhaus S."/>
            <person name="Gonzalez K."/>
            <person name="Herman E.K."/>
            <person name="Lin Y.C."/>
            <person name="Napier J."/>
            <person name="Ogata H."/>
            <person name="Sarno A.F."/>
            <person name="Shmutz J."/>
            <person name="Schroeder D."/>
            <person name="de Vargas C."/>
            <person name="Verret F."/>
            <person name="von Dassow P."/>
            <person name="Valentin K."/>
            <person name="Van de Peer Y."/>
            <person name="Wheeler G."/>
            <person name="Dacks J.B."/>
            <person name="Delwiche C.F."/>
            <person name="Dyhrman S.T."/>
            <person name="Glockner G."/>
            <person name="John U."/>
            <person name="Richards T."/>
            <person name="Worden A.Z."/>
            <person name="Zhang X."/>
            <person name="Grigoriev I.V."/>
            <person name="Allen A.E."/>
            <person name="Bidle K."/>
            <person name="Borodovsky M."/>
            <person name="Bowler C."/>
            <person name="Brownlee C."/>
            <person name="Cock J.M."/>
            <person name="Elias M."/>
            <person name="Gladyshev V.N."/>
            <person name="Groth M."/>
            <person name="Guda C."/>
            <person name="Hadaegh A."/>
            <person name="Iglesias-Rodriguez M.D."/>
            <person name="Jenkins J."/>
            <person name="Jones B.M."/>
            <person name="Lawson T."/>
            <person name="Leese F."/>
            <person name="Lindquist E."/>
            <person name="Lobanov A."/>
            <person name="Lomsadze A."/>
            <person name="Malik S.B."/>
            <person name="Marsh M.E."/>
            <person name="Mackinder L."/>
            <person name="Mock T."/>
            <person name="Mueller-Roeber B."/>
            <person name="Pagarete A."/>
            <person name="Parker M."/>
            <person name="Probert I."/>
            <person name="Quesneville H."/>
            <person name="Raines C."/>
            <person name="Rensing S.A."/>
            <person name="Riano-Pachon D.M."/>
            <person name="Richier S."/>
            <person name="Rokitta S."/>
            <person name="Shiraiwa Y."/>
            <person name="Soanes D.M."/>
            <person name="van der Giezen M."/>
            <person name="Wahlund T.M."/>
            <person name="Williams B."/>
            <person name="Wilson W."/>
            <person name="Wolfe G."/>
            <person name="Wurch L.L."/>
        </authorList>
    </citation>
    <scope>NUCLEOTIDE SEQUENCE</scope>
</reference>
<dbReference type="RefSeq" id="XP_005789181.1">
    <property type="nucleotide sequence ID" value="XM_005789124.1"/>
</dbReference>
<evidence type="ECO:0000313" key="1">
    <source>
        <dbReference type="EnsemblProtists" id="EOD36752"/>
    </source>
</evidence>
<organism evidence="1 2">
    <name type="scientific">Emiliania huxleyi (strain CCMP1516)</name>
    <dbReference type="NCBI Taxonomy" id="280463"/>
    <lineage>
        <taxon>Eukaryota</taxon>
        <taxon>Haptista</taxon>
        <taxon>Haptophyta</taxon>
        <taxon>Prymnesiophyceae</taxon>
        <taxon>Isochrysidales</taxon>
        <taxon>Noelaerhabdaceae</taxon>
        <taxon>Emiliania</taxon>
    </lineage>
</organism>
<accession>A0A0D3KLW7</accession>
<dbReference type="PaxDb" id="2903-EOD36752"/>
<dbReference type="Proteomes" id="UP000013827">
    <property type="component" value="Unassembled WGS sequence"/>
</dbReference>
<proteinExistence type="predicted"/>
<reference evidence="1" key="2">
    <citation type="submission" date="2024-10" db="UniProtKB">
        <authorList>
            <consortium name="EnsemblProtists"/>
        </authorList>
    </citation>
    <scope>IDENTIFICATION</scope>
</reference>
<protein>
    <submittedName>
        <fullName evidence="1">Uncharacterized protein</fullName>
    </submittedName>
</protein>
<dbReference type="AlphaFoldDB" id="A0A0D3KLW7"/>
<sequence length="106" mass="11374">MLAREASSREEELVAMKVVELKEELGERAEALSGNSKVWLHRRLHAAIVSEYLESAAGADAEPVECPKFSPRACGARLLPFCPGGPLLSFCPSNDKSTASSALLAF</sequence>
<dbReference type="KEGG" id="ehx:EMIHUDRAFT_309286"/>
<name>A0A0D3KLW7_EMIH1</name>
<dbReference type="EnsemblProtists" id="EOD36752">
    <property type="protein sequence ID" value="EOD36752"/>
    <property type="gene ID" value="EMIHUDRAFT_309286"/>
</dbReference>
<evidence type="ECO:0000313" key="2">
    <source>
        <dbReference type="Proteomes" id="UP000013827"/>
    </source>
</evidence>